<dbReference type="PANTHER" id="PTHR44051:SF8">
    <property type="entry name" value="GLUTATHIONE S-TRANSFERASE GSTA"/>
    <property type="match status" value="1"/>
</dbReference>
<dbReference type="CDD" id="cd00570">
    <property type="entry name" value="GST_N_family"/>
    <property type="match status" value="1"/>
</dbReference>
<dbReference type="RefSeq" id="WP_170303280.1">
    <property type="nucleotide sequence ID" value="NZ_BKAJ01000078.1"/>
</dbReference>
<sequence>MKLYCSNGSPFARKVRIVLAEKGLAYEADIQDRVRPVDEAPGPTLAVPVLDDGGRRLWESDLIVDYLLRTYPDSRPAADMAATPPLSPWMARPDRHWDDMTTLATLASCATSVVNIRLMGNDGITPENSDYLARQKTRIERCLDWLEQRVTDEGFAVGWFSIMDIAFLCPMAFCEAREIMPWRGRRKLDALFDRHCARPSLLATPVNPKR</sequence>
<evidence type="ECO:0000313" key="3">
    <source>
        <dbReference type="Proteomes" id="UP000321058"/>
    </source>
</evidence>
<dbReference type="InterPro" id="IPR004045">
    <property type="entry name" value="Glutathione_S-Trfase_N"/>
</dbReference>
<dbReference type="PANTHER" id="PTHR44051">
    <property type="entry name" value="GLUTATHIONE S-TRANSFERASE-RELATED"/>
    <property type="match status" value="1"/>
</dbReference>
<gene>
    <name evidence="2" type="ORF">RSO01_45380</name>
</gene>
<dbReference type="GO" id="GO:0016740">
    <property type="term" value="F:transferase activity"/>
    <property type="evidence" value="ECO:0007669"/>
    <property type="project" value="UniProtKB-KW"/>
</dbReference>
<dbReference type="InterPro" id="IPR036249">
    <property type="entry name" value="Thioredoxin-like_sf"/>
</dbReference>
<dbReference type="Proteomes" id="UP000321058">
    <property type="component" value="Unassembled WGS sequence"/>
</dbReference>
<reference evidence="2 3" key="1">
    <citation type="submission" date="2019-07" db="EMBL/GenBank/DDBJ databases">
        <title>Whole genome shotgun sequence of Reyranella soli NBRC 108950.</title>
        <authorList>
            <person name="Hosoyama A."/>
            <person name="Uohara A."/>
            <person name="Ohji S."/>
            <person name="Ichikawa N."/>
        </authorList>
    </citation>
    <scope>NUCLEOTIDE SEQUENCE [LARGE SCALE GENOMIC DNA]</scope>
    <source>
        <strain evidence="2 3">NBRC 108950</strain>
    </source>
</reference>
<dbReference type="Pfam" id="PF13417">
    <property type="entry name" value="GST_N_3"/>
    <property type="match status" value="1"/>
</dbReference>
<proteinExistence type="predicted"/>
<dbReference type="SUPFAM" id="SSF47616">
    <property type="entry name" value="GST C-terminal domain-like"/>
    <property type="match status" value="1"/>
</dbReference>
<evidence type="ECO:0000313" key="2">
    <source>
        <dbReference type="EMBL" id="GEP57372.1"/>
    </source>
</evidence>
<organism evidence="2 3">
    <name type="scientific">Reyranella soli</name>
    <dbReference type="NCBI Taxonomy" id="1230389"/>
    <lineage>
        <taxon>Bacteria</taxon>
        <taxon>Pseudomonadati</taxon>
        <taxon>Pseudomonadota</taxon>
        <taxon>Alphaproteobacteria</taxon>
        <taxon>Hyphomicrobiales</taxon>
        <taxon>Reyranellaceae</taxon>
        <taxon>Reyranella</taxon>
    </lineage>
</organism>
<dbReference type="PROSITE" id="PS50404">
    <property type="entry name" value="GST_NTER"/>
    <property type="match status" value="1"/>
</dbReference>
<dbReference type="Gene3D" id="3.40.30.10">
    <property type="entry name" value="Glutaredoxin"/>
    <property type="match status" value="1"/>
</dbReference>
<name>A0A512NEM5_9HYPH</name>
<evidence type="ECO:0000259" key="1">
    <source>
        <dbReference type="PROSITE" id="PS50404"/>
    </source>
</evidence>
<comment type="caution">
    <text evidence="2">The sequence shown here is derived from an EMBL/GenBank/DDBJ whole genome shotgun (WGS) entry which is preliminary data.</text>
</comment>
<feature type="domain" description="GST N-terminal" evidence="1">
    <location>
        <begin position="1"/>
        <end position="75"/>
    </location>
</feature>
<dbReference type="InterPro" id="IPR036282">
    <property type="entry name" value="Glutathione-S-Trfase_C_sf"/>
</dbReference>
<dbReference type="AlphaFoldDB" id="A0A512NEM5"/>
<protein>
    <submittedName>
        <fullName evidence="2">Glutathione S-transferase</fullName>
    </submittedName>
</protein>
<keyword evidence="3" id="KW-1185">Reference proteome</keyword>
<dbReference type="Gene3D" id="1.20.1050.10">
    <property type="match status" value="1"/>
</dbReference>
<dbReference type="SUPFAM" id="SSF52833">
    <property type="entry name" value="Thioredoxin-like"/>
    <property type="match status" value="1"/>
</dbReference>
<keyword evidence="2" id="KW-0808">Transferase</keyword>
<dbReference type="EMBL" id="BKAJ01000078">
    <property type="protein sequence ID" value="GEP57372.1"/>
    <property type="molecule type" value="Genomic_DNA"/>
</dbReference>
<accession>A0A512NEM5</accession>